<comment type="caution">
    <text evidence="2">The sequence shown here is derived from an EMBL/GenBank/DDBJ whole genome shotgun (WGS) entry which is preliminary data.</text>
</comment>
<proteinExistence type="predicted"/>
<dbReference type="EMBL" id="NEVH01008240">
    <property type="protein sequence ID" value="PNF34363.1"/>
    <property type="molecule type" value="Genomic_DNA"/>
</dbReference>
<organism evidence="2 3">
    <name type="scientific">Cryptotermes secundus</name>
    <dbReference type="NCBI Taxonomy" id="105785"/>
    <lineage>
        <taxon>Eukaryota</taxon>
        <taxon>Metazoa</taxon>
        <taxon>Ecdysozoa</taxon>
        <taxon>Arthropoda</taxon>
        <taxon>Hexapoda</taxon>
        <taxon>Insecta</taxon>
        <taxon>Pterygota</taxon>
        <taxon>Neoptera</taxon>
        <taxon>Polyneoptera</taxon>
        <taxon>Dictyoptera</taxon>
        <taxon>Blattodea</taxon>
        <taxon>Blattoidea</taxon>
        <taxon>Termitoidae</taxon>
        <taxon>Kalotermitidae</taxon>
        <taxon>Cryptotermitinae</taxon>
        <taxon>Cryptotermes</taxon>
    </lineage>
</organism>
<feature type="chain" id="PRO_5014412994" evidence="1">
    <location>
        <begin position="17"/>
        <end position="52"/>
    </location>
</feature>
<feature type="signal peptide" evidence="1">
    <location>
        <begin position="1"/>
        <end position="16"/>
    </location>
</feature>
<evidence type="ECO:0000313" key="2">
    <source>
        <dbReference type="EMBL" id="PNF34363.1"/>
    </source>
</evidence>
<evidence type="ECO:0000313" key="3">
    <source>
        <dbReference type="Proteomes" id="UP000235965"/>
    </source>
</evidence>
<keyword evidence="1" id="KW-0732">Signal</keyword>
<dbReference type="AlphaFoldDB" id="A0A2J7R0K4"/>
<dbReference type="InParanoid" id="A0A2J7R0K4"/>
<protein>
    <submittedName>
        <fullName evidence="2">Uncharacterized protein</fullName>
    </submittedName>
</protein>
<name>A0A2J7R0K4_9NEOP</name>
<accession>A0A2J7R0K4</accession>
<sequence>MANYFACMCLMRIVLPLSLSLSEYSKSPNPAPHGYRHLQVERLPVFLLINAS</sequence>
<reference evidence="2 3" key="1">
    <citation type="submission" date="2017-12" db="EMBL/GenBank/DDBJ databases">
        <title>Hemimetabolous genomes reveal molecular basis of termite eusociality.</title>
        <authorList>
            <person name="Harrison M.C."/>
            <person name="Jongepier E."/>
            <person name="Robertson H.M."/>
            <person name="Arning N."/>
            <person name="Bitard-Feildel T."/>
            <person name="Chao H."/>
            <person name="Childers C.P."/>
            <person name="Dinh H."/>
            <person name="Doddapaneni H."/>
            <person name="Dugan S."/>
            <person name="Gowin J."/>
            <person name="Greiner C."/>
            <person name="Han Y."/>
            <person name="Hu H."/>
            <person name="Hughes D.S.T."/>
            <person name="Huylmans A.-K."/>
            <person name="Kemena C."/>
            <person name="Kremer L.P.M."/>
            <person name="Lee S.L."/>
            <person name="Lopez-Ezquerra A."/>
            <person name="Mallet L."/>
            <person name="Monroy-Kuhn J.M."/>
            <person name="Moser A."/>
            <person name="Murali S.C."/>
            <person name="Muzny D.M."/>
            <person name="Otani S."/>
            <person name="Piulachs M.-D."/>
            <person name="Poelchau M."/>
            <person name="Qu J."/>
            <person name="Schaub F."/>
            <person name="Wada-Katsumata A."/>
            <person name="Worley K.C."/>
            <person name="Xie Q."/>
            <person name="Ylla G."/>
            <person name="Poulsen M."/>
            <person name="Gibbs R.A."/>
            <person name="Schal C."/>
            <person name="Richards S."/>
            <person name="Belles X."/>
            <person name="Korb J."/>
            <person name="Bornberg-Bauer E."/>
        </authorList>
    </citation>
    <scope>NUCLEOTIDE SEQUENCE [LARGE SCALE GENOMIC DNA]</scope>
    <source>
        <tissue evidence="2">Whole body</tissue>
    </source>
</reference>
<dbReference type="Proteomes" id="UP000235965">
    <property type="component" value="Unassembled WGS sequence"/>
</dbReference>
<evidence type="ECO:0000256" key="1">
    <source>
        <dbReference type="SAM" id="SignalP"/>
    </source>
</evidence>
<keyword evidence="3" id="KW-1185">Reference proteome</keyword>
<gene>
    <name evidence="2" type="ORF">B7P43_G15493</name>
</gene>